<proteinExistence type="predicted"/>
<evidence type="ECO:0000256" key="2">
    <source>
        <dbReference type="PROSITE-ProRule" id="PRU00335"/>
    </source>
</evidence>
<evidence type="ECO:0000256" key="1">
    <source>
        <dbReference type="ARBA" id="ARBA00023125"/>
    </source>
</evidence>
<dbReference type="EMBL" id="RQHV01000001">
    <property type="protein sequence ID" value="TGN16801.1"/>
    <property type="molecule type" value="Genomic_DNA"/>
</dbReference>
<dbReference type="InterPro" id="IPR009057">
    <property type="entry name" value="Homeodomain-like_sf"/>
</dbReference>
<evidence type="ECO:0000259" key="3">
    <source>
        <dbReference type="PROSITE" id="PS50977"/>
    </source>
</evidence>
<dbReference type="RefSeq" id="WP_135762429.1">
    <property type="nucleotide sequence ID" value="NZ_RQHV01000001.1"/>
</dbReference>
<reference evidence="4" key="1">
    <citation type="journal article" date="2019" name="PLoS Negl. Trop. Dis.">
        <title>Revisiting the worldwide diversity of Leptospira species in the environment.</title>
        <authorList>
            <person name="Vincent A.T."/>
            <person name="Schiettekatte O."/>
            <person name="Bourhy P."/>
            <person name="Veyrier F.J."/>
            <person name="Picardeau M."/>
        </authorList>
    </citation>
    <scope>NUCLEOTIDE SEQUENCE [LARGE SCALE GENOMIC DNA]</scope>
    <source>
        <strain evidence="4">201400974</strain>
    </source>
</reference>
<dbReference type="PROSITE" id="PS50977">
    <property type="entry name" value="HTH_TETR_2"/>
    <property type="match status" value="1"/>
</dbReference>
<evidence type="ECO:0000313" key="4">
    <source>
        <dbReference type="EMBL" id="TGN16801.1"/>
    </source>
</evidence>
<dbReference type="Gene3D" id="1.10.357.10">
    <property type="entry name" value="Tetracycline Repressor, domain 2"/>
    <property type="match status" value="1"/>
</dbReference>
<dbReference type="InterPro" id="IPR001647">
    <property type="entry name" value="HTH_TetR"/>
</dbReference>
<dbReference type="Pfam" id="PF21306">
    <property type="entry name" value="TetR_C_40"/>
    <property type="match status" value="1"/>
</dbReference>
<dbReference type="PRINTS" id="PR00455">
    <property type="entry name" value="HTHTETR"/>
</dbReference>
<dbReference type="Pfam" id="PF00440">
    <property type="entry name" value="TetR_N"/>
    <property type="match status" value="1"/>
</dbReference>
<dbReference type="InterPro" id="IPR050624">
    <property type="entry name" value="HTH-type_Tx_Regulator"/>
</dbReference>
<keyword evidence="1 2" id="KW-0238">DNA-binding</keyword>
<sequence>MANFKPKKKMLPKKERTRAQIMSAALRLFGRKDAAGTSIAEVSAEAEVANGTFYNYFRTKEELLEASALSIAEAMSGDVEERMSDMDDPAERMGLAGLLFFKQARKDSNWGWALIRVAAVAPRMSEILRSYPLKDIQKGIKIGKFSIDSEESALNIYVGALHYGIRSIIEGRGVKKNHDQDTMVLVLKAFGIPTITAKNIITKSYKKAWYETPTK</sequence>
<organism evidence="4 5">
    <name type="scientific">Leptospira ilyithenensis</name>
    <dbReference type="NCBI Taxonomy" id="2484901"/>
    <lineage>
        <taxon>Bacteria</taxon>
        <taxon>Pseudomonadati</taxon>
        <taxon>Spirochaetota</taxon>
        <taxon>Spirochaetia</taxon>
        <taxon>Leptospirales</taxon>
        <taxon>Leptospiraceae</taxon>
        <taxon>Leptospira</taxon>
    </lineage>
</organism>
<dbReference type="PANTHER" id="PTHR43479:SF11">
    <property type="entry name" value="ACREF_ENVCD OPERON REPRESSOR-RELATED"/>
    <property type="match status" value="1"/>
</dbReference>
<keyword evidence="5" id="KW-1185">Reference proteome</keyword>
<name>A0A4R9LTF0_9LEPT</name>
<accession>A0A4R9LTF0</accession>
<feature type="DNA-binding region" description="H-T-H motif" evidence="2">
    <location>
        <begin position="38"/>
        <end position="57"/>
    </location>
</feature>
<evidence type="ECO:0000313" key="5">
    <source>
        <dbReference type="Proteomes" id="UP000298264"/>
    </source>
</evidence>
<dbReference type="Proteomes" id="UP000298264">
    <property type="component" value="Unassembled WGS sequence"/>
</dbReference>
<dbReference type="GO" id="GO:0003677">
    <property type="term" value="F:DNA binding"/>
    <property type="evidence" value="ECO:0007669"/>
    <property type="project" value="UniProtKB-UniRule"/>
</dbReference>
<gene>
    <name evidence="4" type="ORF">EHS11_00340</name>
</gene>
<dbReference type="PANTHER" id="PTHR43479">
    <property type="entry name" value="ACREF/ENVCD OPERON REPRESSOR-RELATED"/>
    <property type="match status" value="1"/>
</dbReference>
<feature type="domain" description="HTH tetR-type" evidence="3">
    <location>
        <begin position="15"/>
        <end position="75"/>
    </location>
</feature>
<dbReference type="SUPFAM" id="SSF46689">
    <property type="entry name" value="Homeodomain-like"/>
    <property type="match status" value="1"/>
</dbReference>
<dbReference type="OrthoDB" id="9812484at2"/>
<comment type="caution">
    <text evidence="4">The sequence shown here is derived from an EMBL/GenBank/DDBJ whole genome shotgun (WGS) entry which is preliminary data.</text>
</comment>
<dbReference type="InterPro" id="IPR049513">
    <property type="entry name" value="TetR_C_40"/>
</dbReference>
<dbReference type="AlphaFoldDB" id="A0A4R9LTF0"/>
<protein>
    <submittedName>
        <fullName evidence="4">TetR/AcrR family transcriptional regulator</fullName>
    </submittedName>
</protein>